<proteinExistence type="predicted"/>
<gene>
    <name evidence="2" type="ORF">TPC1_12084</name>
</gene>
<reference evidence="2" key="1">
    <citation type="submission" date="2015-07" db="EMBL/GenBank/DDBJ databases">
        <title>Adaptation to a free-living lifestyle via gene acquisitions in the diplomonad Trepomonas sp. PC1.</title>
        <authorList>
            <person name="Xu F."/>
            <person name="Jerlstrom-Hultqvist J."/>
            <person name="Kolisko M."/>
            <person name="Simpson A.G.B."/>
            <person name="Roger A.J."/>
            <person name="Svard S.G."/>
            <person name="Andersson J.O."/>
        </authorList>
    </citation>
    <scope>NUCLEOTIDE SEQUENCE</scope>
    <source>
        <strain evidence="2">PC1</strain>
    </source>
</reference>
<protein>
    <submittedName>
        <fullName evidence="2">Uncharacterized protein</fullName>
    </submittedName>
</protein>
<feature type="compositionally biased region" description="Low complexity" evidence="1">
    <location>
        <begin position="201"/>
        <end position="213"/>
    </location>
</feature>
<feature type="region of interest" description="Disordered" evidence="1">
    <location>
        <begin position="201"/>
        <end position="225"/>
    </location>
</feature>
<feature type="region of interest" description="Disordered" evidence="1">
    <location>
        <begin position="348"/>
        <end position="476"/>
    </location>
</feature>
<name>A0A146KGP3_9EUKA</name>
<sequence>MVVDDEDISMYTDDDAAAEDDRDVIWEVTEIRRKEFNFDTMEAVDPNGNLIEQPKRPDPELQNIFDTETSDPEKMIYVRKWSSSQLLKNDQKRRERLAQIKLLPQKIKHESSNGYFNSDEKKYQRHKQRSSNVIIKEDNAHKFKQFNAQQEHQRKMMEALKQQTLNMMQPPVTQKMQQVQQQIQQKQIQKPINDQISYQKPQLQQQLLQGQQQPKKEEQLQKPDVVIPTGGNILINGQFFRSSPQMIGSSVDQGQTQPLAINELDHPKQNPFQCQLSESDEEICQQDQKQVQNDEISTSIEEEIEQPRVPAQTEEIKENEQNLSASKITQREVSKSVVDASILKVQSRPDLMSEDTQNSKKSKKRPRDENGNIIWKLDENGNPIKPGPRKKLDESGNPVKPGRKKKAKEPETVETSKNQEQPTQERKRSKRPRDENGNVIWKLDENGNPLKPGNKKRFDENGNPIPRKTVRPPKTVKYDENGNVIQKKRGRQPGQSYQRNNELDPFRVFNLKRLKKLMIYHRLVETRNEIIMADQEIAKFALQIQEERKAKQRLKIYSTVQETLQKYQITPEEYNQINGDLYLGLWG</sequence>
<evidence type="ECO:0000313" key="2">
    <source>
        <dbReference type="EMBL" id="JAP95044.1"/>
    </source>
</evidence>
<evidence type="ECO:0000256" key="1">
    <source>
        <dbReference type="SAM" id="MobiDB-lite"/>
    </source>
</evidence>
<accession>A0A146KGP3</accession>
<dbReference type="AlphaFoldDB" id="A0A146KGP3"/>
<feature type="compositionally biased region" description="Polar residues" evidence="1">
    <location>
        <begin position="413"/>
        <end position="422"/>
    </location>
</feature>
<organism evidence="2">
    <name type="scientific">Trepomonas sp. PC1</name>
    <dbReference type="NCBI Taxonomy" id="1076344"/>
    <lineage>
        <taxon>Eukaryota</taxon>
        <taxon>Metamonada</taxon>
        <taxon>Diplomonadida</taxon>
        <taxon>Hexamitidae</taxon>
        <taxon>Hexamitinae</taxon>
        <taxon>Trepomonas</taxon>
    </lineage>
</organism>
<dbReference type="EMBL" id="GDID01001562">
    <property type="protein sequence ID" value="JAP95044.1"/>
    <property type="molecule type" value="Transcribed_RNA"/>
</dbReference>
<feature type="region of interest" description="Disordered" evidence="1">
    <location>
        <begin position="299"/>
        <end position="336"/>
    </location>
</feature>